<organism evidence="3 4">
    <name type="scientific">Hymenobacter jeollabukensis</name>
    <dbReference type="NCBI Taxonomy" id="2025313"/>
    <lineage>
        <taxon>Bacteria</taxon>
        <taxon>Pseudomonadati</taxon>
        <taxon>Bacteroidota</taxon>
        <taxon>Cytophagia</taxon>
        <taxon>Cytophagales</taxon>
        <taxon>Hymenobacteraceae</taxon>
        <taxon>Hymenobacter</taxon>
    </lineage>
</organism>
<dbReference type="Proteomes" id="UP000305517">
    <property type="component" value="Unassembled WGS sequence"/>
</dbReference>
<proteinExistence type="predicted"/>
<dbReference type="GO" id="GO:0005737">
    <property type="term" value="C:cytoplasm"/>
    <property type="evidence" value="ECO:0007669"/>
    <property type="project" value="TreeGrafter"/>
</dbReference>
<comment type="caution">
    <text evidence="3">The sequence shown here is derived from an EMBL/GenBank/DDBJ whole genome shotgun (WGS) entry which is preliminary data.</text>
</comment>
<sequence>MSWITCPRLCKWVAGICLLGLSACHTIQRSLHTRYHRITTKLLNKAVVVGGTELDTGRYVVLNYSYYSNRRGVTDNWYSKEVYLQLRDLAALPVGQAVAVPGPAVRVLGHARATWYFEQFKSISGTITRLNNSPTAPRLRIALQYQDEKQKRHPLLNQTVRFPLDATYFQRQQKDYHGQYEDLRLALKEPAKVKSLDLTTYAIQYRKRNGRDSGPDTLYRRLGELYNLEELKLHLSDLKEMPVGFGKLKRLKKLDLSYNDLSAFPVVLYELDSLRELNLGHNDLDSLPASLPRLKALRVLNLDDNRFRRYPAAINNLPWLEELYLGNASLRTVPASIGQLTQLRVLELEGFWNHPRRNQLQELTPIGQLSQLRRLDLHENGTIKSLPESLYQLQNLVELDLRGNPIDSAQVDVKRFPRLEKLAI</sequence>
<gene>
    <name evidence="3" type="ORF">FDY95_16325</name>
</gene>
<name>A0A5R8WNM1_9BACT</name>
<dbReference type="InterPro" id="IPR003591">
    <property type="entry name" value="Leu-rich_rpt_typical-subtyp"/>
</dbReference>
<dbReference type="PANTHER" id="PTHR48051">
    <property type="match status" value="1"/>
</dbReference>
<dbReference type="Pfam" id="PF13516">
    <property type="entry name" value="LRR_6"/>
    <property type="match status" value="1"/>
</dbReference>
<dbReference type="InterPro" id="IPR001611">
    <property type="entry name" value="Leu-rich_rpt"/>
</dbReference>
<dbReference type="EMBL" id="VAJM01000008">
    <property type="protein sequence ID" value="TLM91160.1"/>
    <property type="molecule type" value="Genomic_DNA"/>
</dbReference>
<evidence type="ECO:0000256" key="2">
    <source>
        <dbReference type="ARBA" id="ARBA00022737"/>
    </source>
</evidence>
<reference evidence="3 4" key="1">
    <citation type="submission" date="2019-05" db="EMBL/GenBank/DDBJ databases">
        <title>Hymenobacter edaphi sp. nov., isolated from abandoned arsenic-contaminated farmland soil.</title>
        <authorList>
            <person name="Nie L."/>
        </authorList>
    </citation>
    <scope>NUCLEOTIDE SEQUENCE [LARGE SCALE GENOMIC DNA]</scope>
    <source>
        <strain evidence="3 4">1-3-3-8</strain>
    </source>
</reference>
<evidence type="ECO:0000313" key="3">
    <source>
        <dbReference type="EMBL" id="TLM91160.1"/>
    </source>
</evidence>
<keyword evidence="1" id="KW-0433">Leucine-rich repeat</keyword>
<evidence type="ECO:0000313" key="4">
    <source>
        <dbReference type="Proteomes" id="UP000305517"/>
    </source>
</evidence>
<dbReference type="OrthoDB" id="872475at2"/>
<keyword evidence="4" id="KW-1185">Reference proteome</keyword>
<dbReference type="SMART" id="SM00369">
    <property type="entry name" value="LRR_TYP"/>
    <property type="match status" value="6"/>
</dbReference>
<dbReference type="SUPFAM" id="SSF52058">
    <property type="entry name" value="L domain-like"/>
    <property type="match status" value="1"/>
</dbReference>
<dbReference type="AlphaFoldDB" id="A0A5R8WNM1"/>
<accession>A0A5R8WNM1</accession>
<dbReference type="Pfam" id="PF00560">
    <property type="entry name" value="LRR_1"/>
    <property type="match status" value="1"/>
</dbReference>
<dbReference type="PANTHER" id="PTHR48051:SF1">
    <property type="entry name" value="RAS SUPPRESSOR PROTEIN 1"/>
    <property type="match status" value="1"/>
</dbReference>
<dbReference type="RefSeq" id="WP_138079377.1">
    <property type="nucleotide sequence ID" value="NZ_VAJM01000008.1"/>
</dbReference>
<keyword evidence="2" id="KW-0677">Repeat</keyword>
<evidence type="ECO:0000256" key="1">
    <source>
        <dbReference type="ARBA" id="ARBA00022614"/>
    </source>
</evidence>
<dbReference type="InterPro" id="IPR050216">
    <property type="entry name" value="LRR_domain-containing"/>
</dbReference>
<dbReference type="PROSITE" id="PS51450">
    <property type="entry name" value="LRR"/>
    <property type="match status" value="1"/>
</dbReference>
<protein>
    <submittedName>
        <fullName evidence="3">Leucine-rich repeat domain-containing protein</fullName>
    </submittedName>
</protein>
<dbReference type="Gene3D" id="3.80.10.10">
    <property type="entry name" value="Ribonuclease Inhibitor"/>
    <property type="match status" value="2"/>
</dbReference>
<dbReference type="InterPro" id="IPR032675">
    <property type="entry name" value="LRR_dom_sf"/>
</dbReference>